<name>A0ABW0UEL6_9STRE</name>
<accession>A0ABW0UEL6</accession>
<sequence length="56" mass="6140">MQRSLFGVFTACLGVICVLAIGPALKKKRYGLAIFFLLNAISNLVNTIQAFYGNLF</sequence>
<keyword evidence="1" id="KW-1133">Transmembrane helix</keyword>
<dbReference type="Proteomes" id="UP001596110">
    <property type="component" value="Unassembled WGS sequence"/>
</dbReference>
<reference evidence="3" key="1">
    <citation type="journal article" date="2019" name="Int. J. Syst. Evol. Microbiol.">
        <title>The Global Catalogue of Microorganisms (GCM) 10K type strain sequencing project: providing services to taxonomists for standard genome sequencing and annotation.</title>
        <authorList>
            <consortium name="The Broad Institute Genomics Platform"/>
            <consortium name="The Broad Institute Genome Sequencing Center for Infectious Disease"/>
            <person name="Wu L."/>
            <person name="Ma J."/>
        </authorList>
    </citation>
    <scope>NUCLEOTIDE SEQUENCE [LARGE SCALE GENOMIC DNA]</scope>
    <source>
        <strain evidence="3">DT43</strain>
    </source>
</reference>
<organism evidence="2 3">
    <name type="scientific">Streptococcus caledonicus</name>
    <dbReference type="NCBI Taxonomy" id="2614158"/>
    <lineage>
        <taxon>Bacteria</taxon>
        <taxon>Bacillati</taxon>
        <taxon>Bacillota</taxon>
        <taxon>Bacilli</taxon>
        <taxon>Lactobacillales</taxon>
        <taxon>Streptococcaceae</taxon>
        <taxon>Streptococcus</taxon>
    </lineage>
</organism>
<feature type="transmembrane region" description="Helical" evidence="1">
    <location>
        <begin position="6"/>
        <end position="25"/>
    </location>
</feature>
<protein>
    <recommendedName>
        <fullName evidence="4">Membrane associated protein</fullName>
    </recommendedName>
</protein>
<keyword evidence="1" id="KW-0472">Membrane</keyword>
<comment type="caution">
    <text evidence="2">The sequence shown here is derived from an EMBL/GenBank/DDBJ whole genome shotgun (WGS) entry which is preliminary data.</text>
</comment>
<evidence type="ECO:0000313" key="3">
    <source>
        <dbReference type="Proteomes" id="UP001596110"/>
    </source>
</evidence>
<keyword evidence="1" id="KW-0812">Transmembrane</keyword>
<evidence type="ECO:0000256" key="1">
    <source>
        <dbReference type="SAM" id="Phobius"/>
    </source>
</evidence>
<evidence type="ECO:0000313" key="2">
    <source>
        <dbReference type="EMBL" id="MFC5631593.1"/>
    </source>
</evidence>
<dbReference type="EMBL" id="JBHSOJ010000022">
    <property type="protein sequence ID" value="MFC5631593.1"/>
    <property type="molecule type" value="Genomic_DNA"/>
</dbReference>
<dbReference type="RefSeq" id="WP_156806679.1">
    <property type="nucleotide sequence ID" value="NZ_JBHSOJ010000022.1"/>
</dbReference>
<keyword evidence="3" id="KW-1185">Reference proteome</keyword>
<evidence type="ECO:0008006" key="4">
    <source>
        <dbReference type="Google" id="ProtNLM"/>
    </source>
</evidence>
<feature type="transmembrane region" description="Helical" evidence="1">
    <location>
        <begin position="32"/>
        <end position="52"/>
    </location>
</feature>
<proteinExistence type="predicted"/>
<gene>
    <name evidence="2" type="ORF">ACFPQ3_08415</name>
</gene>